<dbReference type="CTD" id="184135"/>
<feature type="transmembrane region" description="Helical" evidence="1">
    <location>
        <begin position="98"/>
        <end position="119"/>
    </location>
</feature>
<dbReference type="AGR" id="WB:WBGene00005411"/>
<dbReference type="WormBase" id="F07C4.13">
    <property type="protein sequence ID" value="CE24881"/>
    <property type="gene ID" value="WBGene00005411"/>
    <property type="gene designation" value="srh-200"/>
</dbReference>
<feature type="transmembrane region" description="Helical" evidence="1">
    <location>
        <begin position="277"/>
        <end position="301"/>
    </location>
</feature>
<dbReference type="PANTHER" id="PTHR22941">
    <property type="entry name" value="SERPENTINE RECEPTOR"/>
    <property type="match status" value="1"/>
</dbReference>
<dbReference type="PANTHER" id="PTHR22941:SF2">
    <property type="entry name" value="SERPENTINE RECEPTOR, CLASS H-RELATED"/>
    <property type="match status" value="1"/>
</dbReference>
<organism evidence="2 3">
    <name type="scientific">Caenorhabditis elegans</name>
    <dbReference type="NCBI Taxonomy" id="6239"/>
    <lineage>
        <taxon>Eukaryota</taxon>
        <taxon>Metazoa</taxon>
        <taxon>Ecdysozoa</taxon>
        <taxon>Nematoda</taxon>
        <taxon>Chromadorea</taxon>
        <taxon>Rhabditida</taxon>
        <taxon>Rhabditina</taxon>
        <taxon>Rhabditomorpha</taxon>
        <taxon>Rhabditoidea</taxon>
        <taxon>Rhabditidae</taxon>
        <taxon>Peloderinae</taxon>
        <taxon>Caenorhabditis</taxon>
    </lineage>
</organism>
<feature type="transmembrane region" description="Helical" evidence="1">
    <location>
        <begin position="53"/>
        <end position="78"/>
    </location>
</feature>
<proteinExistence type="predicted"/>
<reference evidence="2 3" key="1">
    <citation type="journal article" date="1998" name="Science">
        <title>Genome sequence of the nematode C. elegans: a platform for investigating biology.</title>
        <authorList>
            <consortium name="The C. elegans sequencing consortium"/>
            <person name="Sulson J.E."/>
            <person name="Waterston R."/>
        </authorList>
    </citation>
    <scope>NUCLEOTIDE SEQUENCE [LARGE SCALE GENOMIC DNA]</scope>
    <source>
        <strain evidence="2 3">Bristol N2</strain>
    </source>
</reference>
<feature type="transmembrane region" description="Helical" evidence="1">
    <location>
        <begin position="243"/>
        <end position="271"/>
    </location>
</feature>
<keyword evidence="1" id="KW-0812">Transmembrane</keyword>
<dbReference type="FunCoup" id="P91219">
    <property type="interactions" value="3"/>
</dbReference>
<dbReference type="HOGENOM" id="CLU_042960_1_1_1"/>
<dbReference type="OrthoDB" id="5860679at2759"/>
<keyword evidence="1" id="KW-0472">Membrane</keyword>
<sequence>MNFSCHPDVGYFDSTNFYSLAMHLITIVSTPFYLFGLYCILFKTPEIMKSIKWYLLNLRIWIIIFDYSITIMTIPFILAPFPAGFPLGVLRLFGVPTIIQTLMVLIIFAYMLIAMIAIIESRFNTVCTFSWKRKWKYWRRPWLVANHVIVLLFVIPIGFMVPDQQLARQITFEKLPCLPSEIYNAPVLVLAIDYTYHFIAAVTYITFFTLQVIFFAGFLAWNSISQLMKNTMSRRTFNLQRKFFITLLIQLIVPLVFFFFPSFYVLVSVIIKYYNQAILNILFVGASVQGIVSTWVMLLVYRPYRESVVSLFYKPFKATQENSLKQLNPLRGNGNSIGIVNVV</sequence>
<gene>
    <name evidence="2 4" type="primary">srh-200</name>
    <name evidence="2" type="ORF">CELE_F07C4.13</name>
    <name evidence="4" type="ORF">F07C4.13</name>
</gene>
<feature type="transmembrane region" description="Helical" evidence="1">
    <location>
        <begin position="140"/>
        <end position="161"/>
    </location>
</feature>
<dbReference type="eggNOG" id="ENOG502RT6X">
    <property type="taxonomic scope" value="Eukaryota"/>
</dbReference>
<dbReference type="GeneID" id="184135"/>
<feature type="transmembrane region" description="Helical" evidence="1">
    <location>
        <begin position="196"/>
        <end position="222"/>
    </location>
</feature>
<dbReference type="RefSeq" id="NP_504983.1">
    <property type="nucleotide sequence ID" value="NM_072582.1"/>
</dbReference>
<dbReference type="KEGG" id="cel:CELE_F07C4.13"/>
<evidence type="ECO:0000313" key="2">
    <source>
        <dbReference type="EMBL" id="CCD64303.1"/>
    </source>
</evidence>
<dbReference type="PhylomeDB" id="P91219"/>
<name>P91219_CAEEL</name>
<feature type="transmembrane region" description="Helical" evidence="1">
    <location>
        <begin position="20"/>
        <end position="41"/>
    </location>
</feature>
<accession>P91219</accession>
<evidence type="ECO:0000313" key="3">
    <source>
        <dbReference type="Proteomes" id="UP000001940"/>
    </source>
</evidence>
<dbReference type="Pfam" id="PF10318">
    <property type="entry name" value="7TM_GPCR_Srh"/>
    <property type="match status" value="1"/>
</dbReference>
<dbReference type="InParanoid" id="P91219"/>
<dbReference type="OMA" id="DYSITIM"/>
<dbReference type="InterPro" id="IPR053220">
    <property type="entry name" value="Nematode_rcpt-like_serp_H"/>
</dbReference>
<evidence type="ECO:0000256" key="1">
    <source>
        <dbReference type="SAM" id="Phobius"/>
    </source>
</evidence>
<keyword evidence="1" id="KW-1133">Transmembrane helix</keyword>
<protein>
    <submittedName>
        <fullName evidence="2">Serpentine Receptor, class H</fullName>
    </submittedName>
</protein>
<dbReference type="Proteomes" id="UP000001940">
    <property type="component" value="Chromosome V"/>
</dbReference>
<keyword evidence="3" id="KW-1185">Reference proteome</keyword>
<dbReference type="InterPro" id="IPR019422">
    <property type="entry name" value="7TM_GPCR_serpentine_rcpt_Srh"/>
</dbReference>
<evidence type="ECO:0000313" key="4">
    <source>
        <dbReference type="WormBase" id="F07C4.13"/>
    </source>
</evidence>
<dbReference type="AlphaFoldDB" id="P91219"/>
<dbReference type="PaxDb" id="6239-F07C4.13"/>
<dbReference type="UCSC" id="F07C4.13">
    <property type="organism name" value="c. elegans"/>
</dbReference>
<keyword evidence="2" id="KW-0675">Receptor</keyword>
<dbReference type="EMBL" id="BX284605">
    <property type="protein sequence ID" value="CCD64303.1"/>
    <property type="molecule type" value="Genomic_DNA"/>
</dbReference>